<dbReference type="OrthoDB" id="4420878at2"/>
<dbReference type="InterPro" id="IPR006938">
    <property type="entry name" value="DUF624"/>
</dbReference>
<sequence>MRLFSVDGKLYKFMSTLWDILKLNFLWLVFSLPIVTIGASTVAAYSVTLKMVDNHEGNIMSDFYESFKKNLKQGIILGLITIFLAYCAYINIEVFNKAKDNPIIFLISGIFISYIGLVHITYAFPLLARYENTIKGTLLNSRKITYKYFFRTILLWIVVALLIGFFNFNVPLIFIGLIIGPSTVFYGASAISKKIFRNIENDNISSWT</sequence>
<organism evidence="2 3">
    <name type="scientific">Haploplasma axanthum</name>
    <name type="common">Acholeplasma axanthum</name>
    <dbReference type="NCBI Taxonomy" id="29552"/>
    <lineage>
        <taxon>Bacteria</taxon>
        <taxon>Bacillati</taxon>
        <taxon>Mycoplasmatota</taxon>
        <taxon>Mollicutes</taxon>
        <taxon>Acholeplasmatales</taxon>
        <taxon>Acholeplasmataceae</taxon>
        <taxon>Haploplasma</taxon>
    </lineage>
</organism>
<feature type="transmembrane region" description="Helical" evidence="1">
    <location>
        <begin position="148"/>
        <end position="166"/>
    </location>
</feature>
<feature type="transmembrane region" description="Helical" evidence="1">
    <location>
        <begin position="70"/>
        <end position="91"/>
    </location>
</feature>
<dbReference type="AlphaFoldDB" id="A0A449BFB9"/>
<feature type="transmembrane region" description="Helical" evidence="1">
    <location>
        <begin position="172"/>
        <end position="191"/>
    </location>
</feature>
<accession>A0A449BFB9</accession>
<evidence type="ECO:0000313" key="3">
    <source>
        <dbReference type="Proteomes" id="UP000289841"/>
    </source>
</evidence>
<evidence type="ECO:0000256" key="1">
    <source>
        <dbReference type="SAM" id="Phobius"/>
    </source>
</evidence>
<reference evidence="2 3" key="1">
    <citation type="submission" date="2019-01" db="EMBL/GenBank/DDBJ databases">
        <authorList>
            <consortium name="Pathogen Informatics"/>
        </authorList>
    </citation>
    <scope>NUCLEOTIDE SEQUENCE [LARGE SCALE GENOMIC DNA]</scope>
    <source>
        <strain evidence="2 3">NCTC10138</strain>
    </source>
</reference>
<keyword evidence="3" id="KW-1185">Reference proteome</keyword>
<evidence type="ECO:0000313" key="2">
    <source>
        <dbReference type="EMBL" id="VEU81115.1"/>
    </source>
</evidence>
<keyword evidence="1" id="KW-1133">Transmembrane helix</keyword>
<feature type="transmembrane region" description="Helical" evidence="1">
    <location>
        <begin position="103"/>
        <end position="127"/>
    </location>
</feature>
<dbReference type="Proteomes" id="UP000289841">
    <property type="component" value="Chromosome"/>
</dbReference>
<feature type="transmembrane region" description="Helical" evidence="1">
    <location>
        <begin position="25"/>
        <end position="49"/>
    </location>
</feature>
<keyword evidence="1" id="KW-0472">Membrane</keyword>
<name>A0A449BFB9_HAPAX</name>
<dbReference type="STRING" id="1278311.GCA_000428705_00670"/>
<dbReference type="KEGG" id="aaxa:NCTC10138_01507"/>
<gene>
    <name evidence="2" type="ORF">NCTC10138_01507</name>
</gene>
<dbReference type="Pfam" id="PF04854">
    <property type="entry name" value="DUF624"/>
    <property type="match status" value="1"/>
</dbReference>
<protein>
    <submittedName>
        <fullName evidence="2">Predicted integral membrane protein</fullName>
    </submittedName>
</protein>
<keyword evidence="1" id="KW-0812">Transmembrane</keyword>
<dbReference type="EMBL" id="LR215048">
    <property type="protein sequence ID" value="VEU81115.1"/>
    <property type="molecule type" value="Genomic_DNA"/>
</dbReference>
<proteinExistence type="predicted"/>